<evidence type="ECO:0000313" key="5">
    <source>
        <dbReference type="EMBL" id="GGC62524.1"/>
    </source>
</evidence>
<evidence type="ECO:0000313" key="6">
    <source>
        <dbReference type="Proteomes" id="UP000651668"/>
    </source>
</evidence>
<accession>A0A916U6U2</accession>
<dbReference type="Pfam" id="PF00106">
    <property type="entry name" value="adh_short"/>
    <property type="match status" value="1"/>
</dbReference>
<organism evidence="5 6">
    <name type="scientific">Pedobacter quisquiliarum</name>
    <dbReference type="NCBI Taxonomy" id="1834438"/>
    <lineage>
        <taxon>Bacteria</taxon>
        <taxon>Pseudomonadati</taxon>
        <taxon>Bacteroidota</taxon>
        <taxon>Sphingobacteriia</taxon>
        <taxon>Sphingobacteriales</taxon>
        <taxon>Sphingobacteriaceae</taxon>
        <taxon>Pedobacter</taxon>
    </lineage>
</organism>
<dbReference type="PROSITE" id="PS00061">
    <property type="entry name" value="ADH_SHORT"/>
    <property type="match status" value="1"/>
</dbReference>
<keyword evidence="3" id="KW-0560">Oxidoreductase</keyword>
<proteinExistence type="inferred from homology"/>
<dbReference type="PANTHER" id="PTHR43490">
    <property type="entry name" value="(+)-NEOMENTHOL DEHYDROGENASE"/>
    <property type="match status" value="1"/>
</dbReference>
<reference evidence="5" key="1">
    <citation type="journal article" date="2014" name="Int. J. Syst. Evol. Microbiol.">
        <title>Complete genome sequence of Corynebacterium casei LMG S-19264T (=DSM 44701T), isolated from a smear-ripened cheese.</title>
        <authorList>
            <consortium name="US DOE Joint Genome Institute (JGI-PGF)"/>
            <person name="Walter F."/>
            <person name="Albersmeier A."/>
            <person name="Kalinowski J."/>
            <person name="Ruckert C."/>
        </authorList>
    </citation>
    <scope>NUCLEOTIDE SEQUENCE</scope>
    <source>
        <strain evidence="5">CGMCC 1.15343</strain>
    </source>
</reference>
<gene>
    <name evidence="5" type="primary">atsC</name>
    <name evidence="5" type="ORF">GCM10011387_15170</name>
</gene>
<dbReference type="Gene3D" id="3.40.50.720">
    <property type="entry name" value="NAD(P)-binding Rossmann-like Domain"/>
    <property type="match status" value="1"/>
</dbReference>
<dbReference type="RefSeq" id="WP_188626260.1">
    <property type="nucleotide sequence ID" value="NZ_BMIL01000004.1"/>
</dbReference>
<comment type="caution">
    <text evidence="5">The sequence shown here is derived from an EMBL/GenBank/DDBJ whole genome shotgun (WGS) entry which is preliminary data.</text>
</comment>
<dbReference type="PRINTS" id="PR00081">
    <property type="entry name" value="GDHRDH"/>
</dbReference>
<keyword evidence="6" id="KW-1185">Reference proteome</keyword>
<name>A0A916U6U2_9SPHI</name>
<reference evidence="5" key="2">
    <citation type="submission" date="2020-09" db="EMBL/GenBank/DDBJ databases">
        <authorList>
            <person name="Sun Q."/>
            <person name="Zhou Y."/>
        </authorList>
    </citation>
    <scope>NUCLEOTIDE SEQUENCE</scope>
    <source>
        <strain evidence="5">CGMCC 1.15343</strain>
    </source>
</reference>
<dbReference type="GO" id="GO:0016020">
    <property type="term" value="C:membrane"/>
    <property type="evidence" value="ECO:0007669"/>
    <property type="project" value="TreeGrafter"/>
</dbReference>
<dbReference type="EMBL" id="BMIL01000004">
    <property type="protein sequence ID" value="GGC62524.1"/>
    <property type="molecule type" value="Genomic_DNA"/>
</dbReference>
<evidence type="ECO:0000256" key="3">
    <source>
        <dbReference type="ARBA" id="ARBA00023002"/>
    </source>
</evidence>
<sequence length="259" mass="27342">MENTNQSSANKQLIALVTGANQGVGFQIAKALGENGYTVYVGSRNLSNGEKAAAEIGNNAHAIQLDVTDQATITATAAHIEQEHGRLGLLVNNAGISHSGKVTVGRSLEDAMQANRASVASLDEIRTVWETNVFGVVAVTQAMIPLLRKAPAARIVNVSSGLASLSWIADPNTWAREHFDIVYGASKTAMNAVTMAFALELEKDNIKVNAVSPGFTATALNNFQGTDSLEVGSREPVRVALDIDGPSLTFTGPEGQLQW</sequence>
<evidence type="ECO:0000256" key="4">
    <source>
        <dbReference type="RuleBase" id="RU000363"/>
    </source>
</evidence>
<dbReference type="InterPro" id="IPR002347">
    <property type="entry name" value="SDR_fam"/>
</dbReference>
<dbReference type="GO" id="GO:0016491">
    <property type="term" value="F:oxidoreductase activity"/>
    <property type="evidence" value="ECO:0007669"/>
    <property type="project" value="UniProtKB-KW"/>
</dbReference>
<evidence type="ECO:0000256" key="1">
    <source>
        <dbReference type="ARBA" id="ARBA00006484"/>
    </source>
</evidence>
<evidence type="ECO:0000256" key="2">
    <source>
        <dbReference type="ARBA" id="ARBA00022857"/>
    </source>
</evidence>
<comment type="similarity">
    <text evidence="1 4">Belongs to the short-chain dehydrogenases/reductases (SDR) family.</text>
</comment>
<dbReference type="PRINTS" id="PR00080">
    <property type="entry name" value="SDRFAMILY"/>
</dbReference>
<dbReference type="InterPro" id="IPR020904">
    <property type="entry name" value="Sc_DH/Rdtase_CS"/>
</dbReference>
<dbReference type="SUPFAM" id="SSF51735">
    <property type="entry name" value="NAD(P)-binding Rossmann-fold domains"/>
    <property type="match status" value="1"/>
</dbReference>
<dbReference type="PANTHER" id="PTHR43490:SF99">
    <property type="entry name" value="SHORT-CHAIN DEHYDROGENASE_REDUCTASE"/>
    <property type="match status" value="1"/>
</dbReference>
<keyword evidence="2" id="KW-0521">NADP</keyword>
<dbReference type="InterPro" id="IPR036291">
    <property type="entry name" value="NAD(P)-bd_dom_sf"/>
</dbReference>
<protein>
    <submittedName>
        <fullName evidence="5">Short-chain dehydrogenase</fullName>
    </submittedName>
</protein>
<dbReference type="Proteomes" id="UP000651668">
    <property type="component" value="Unassembled WGS sequence"/>
</dbReference>
<dbReference type="AlphaFoldDB" id="A0A916U6U2"/>